<evidence type="ECO:0000256" key="4">
    <source>
        <dbReference type="ARBA" id="ARBA00005359"/>
    </source>
</evidence>
<dbReference type="PROSITE" id="PS00911">
    <property type="entry name" value="DHODEHASE_1"/>
    <property type="match status" value="1"/>
</dbReference>
<feature type="region of interest" description="Disordered" evidence="14">
    <location>
        <begin position="471"/>
        <end position="495"/>
    </location>
</feature>
<evidence type="ECO:0000313" key="16">
    <source>
        <dbReference type="EMBL" id="EJU03488.1"/>
    </source>
</evidence>
<dbReference type="InterPro" id="IPR013785">
    <property type="entry name" value="Aldolase_TIM"/>
</dbReference>
<dbReference type="InterPro" id="IPR001295">
    <property type="entry name" value="Dihydroorotate_DH_CS"/>
</dbReference>
<dbReference type="NCBIfam" id="NF003652">
    <property type="entry name" value="PRK05286.2-5"/>
    <property type="match status" value="1"/>
</dbReference>
<dbReference type="PANTHER" id="PTHR48109:SF4">
    <property type="entry name" value="DIHYDROOROTATE DEHYDROGENASE (QUINONE), MITOCHONDRIAL"/>
    <property type="match status" value="1"/>
</dbReference>
<comment type="cofactor">
    <cofactor evidence="1">
        <name>FMN</name>
        <dbReference type="ChEBI" id="CHEBI:58210"/>
    </cofactor>
</comment>
<keyword evidence="17" id="KW-1185">Reference proteome</keyword>
<dbReference type="PANTHER" id="PTHR48109">
    <property type="entry name" value="DIHYDROOROTATE DEHYDROGENASE (QUINONE), MITOCHONDRIAL-RELATED"/>
    <property type="match status" value="1"/>
</dbReference>
<evidence type="ECO:0000256" key="13">
    <source>
        <dbReference type="SAM" id="Coils"/>
    </source>
</evidence>
<organism evidence="16 17">
    <name type="scientific">Dacryopinax primogenitus (strain DJM 731)</name>
    <name type="common">Brown rot fungus</name>
    <dbReference type="NCBI Taxonomy" id="1858805"/>
    <lineage>
        <taxon>Eukaryota</taxon>
        <taxon>Fungi</taxon>
        <taxon>Dikarya</taxon>
        <taxon>Basidiomycota</taxon>
        <taxon>Agaricomycotina</taxon>
        <taxon>Dacrymycetes</taxon>
        <taxon>Dacrymycetales</taxon>
        <taxon>Dacrymycetaceae</taxon>
        <taxon>Dacryopinax</taxon>
    </lineage>
</organism>
<dbReference type="OrthoDB" id="14784at2759"/>
<evidence type="ECO:0000256" key="1">
    <source>
        <dbReference type="ARBA" id="ARBA00001917"/>
    </source>
</evidence>
<dbReference type="EC" id="1.3.5.2" evidence="5"/>
<evidence type="ECO:0000256" key="7">
    <source>
        <dbReference type="ARBA" id="ARBA00022630"/>
    </source>
</evidence>
<evidence type="ECO:0000256" key="5">
    <source>
        <dbReference type="ARBA" id="ARBA00012791"/>
    </source>
</evidence>
<comment type="similarity">
    <text evidence="4">Belongs to the dihydroorotate dehydrogenase family. Type 2 subfamily.</text>
</comment>
<dbReference type="GeneID" id="63687278"/>
<evidence type="ECO:0000256" key="12">
    <source>
        <dbReference type="ARBA" id="ARBA00048639"/>
    </source>
</evidence>
<dbReference type="RefSeq" id="XP_040630382.1">
    <property type="nucleotide sequence ID" value="XM_040772216.1"/>
</dbReference>
<accession>M5GEQ7</accession>
<dbReference type="SUPFAM" id="SSF51395">
    <property type="entry name" value="FMN-linked oxidoreductases"/>
    <property type="match status" value="1"/>
</dbReference>
<dbReference type="OMA" id="IYGTDTR"/>
<keyword evidence="10" id="KW-0472">Membrane</keyword>
<evidence type="ECO:0000256" key="6">
    <source>
        <dbReference type="ARBA" id="ARBA00017599"/>
    </source>
</evidence>
<dbReference type="GO" id="GO:0044205">
    <property type="term" value="P:'de novo' UMP biosynthetic process"/>
    <property type="evidence" value="ECO:0007669"/>
    <property type="project" value="UniProtKB-UniPathway"/>
</dbReference>
<evidence type="ECO:0000256" key="10">
    <source>
        <dbReference type="ARBA" id="ARBA00023136"/>
    </source>
</evidence>
<dbReference type="NCBIfam" id="NF003645">
    <property type="entry name" value="PRK05286.1-2"/>
    <property type="match status" value="1"/>
</dbReference>
<dbReference type="STRING" id="1858805.M5GEQ7"/>
<dbReference type="GO" id="GO:0106430">
    <property type="term" value="F:dihydroorotate dehydrogenase (quinone) activity"/>
    <property type="evidence" value="ECO:0007669"/>
    <property type="project" value="UniProtKB-EC"/>
</dbReference>
<keyword evidence="9" id="KW-0560">Oxidoreductase</keyword>
<dbReference type="NCBIfam" id="TIGR01036">
    <property type="entry name" value="pyrD_sub2"/>
    <property type="match status" value="1"/>
</dbReference>
<dbReference type="GO" id="GO:0005743">
    <property type="term" value="C:mitochondrial inner membrane"/>
    <property type="evidence" value="ECO:0007669"/>
    <property type="project" value="TreeGrafter"/>
</dbReference>
<reference evidence="16 17" key="1">
    <citation type="journal article" date="2012" name="Science">
        <title>The Paleozoic origin of enzymatic lignin decomposition reconstructed from 31 fungal genomes.</title>
        <authorList>
            <person name="Floudas D."/>
            <person name="Binder M."/>
            <person name="Riley R."/>
            <person name="Barry K."/>
            <person name="Blanchette R.A."/>
            <person name="Henrissat B."/>
            <person name="Martinez A.T."/>
            <person name="Otillar R."/>
            <person name="Spatafora J.W."/>
            <person name="Yadav J.S."/>
            <person name="Aerts A."/>
            <person name="Benoit I."/>
            <person name="Boyd A."/>
            <person name="Carlson A."/>
            <person name="Copeland A."/>
            <person name="Coutinho P.M."/>
            <person name="de Vries R.P."/>
            <person name="Ferreira P."/>
            <person name="Findley K."/>
            <person name="Foster B."/>
            <person name="Gaskell J."/>
            <person name="Glotzer D."/>
            <person name="Gorecki P."/>
            <person name="Heitman J."/>
            <person name="Hesse C."/>
            <person name="Hori C."/>
            <person name="Igarashi K."/>
            <person name="Jurgens J.A."/>
            <person name="Kallen N."/>
            <person name="Kersten P."/>
            <person name="Kohler A."/>
            <person name="Kuees U."/>
            <person name="Kumar T.K.A."/>
            <person name="Kuo A."/>
            <person name="LaButti K."/>
            <person name="Larrondo L.F."/>
            <person name="Lindquist E."/>
            <person name="Ling A."/>
            <person name="Lombard V."/>
            <person name="Lucas S."/>
            <person name="Lundell T."/>
            <person name="Martin R."/>
            <person name="McLaughlin D.J."/>
            <person name="Morgenstern I."/>
            <person name="Morin E."/>
            <person name="Murat C."/>
            <person name="Nagy L.G."/>
            <person name="Nolan M."/>
            <person name="Ohm R.A."/>
            <person name="Patyshakuliyeva A."/>
            <person name="Rokas A."/>
            <person name="Ruiz-Duenas F.J."/>
            <person name="Sabat G."/>
            <person name="Salamov A."/>
            <person name="Samejima M."/>
            <person name="Schmutz J."/>
            <person name="Slot J.C."/>
            <person name="St John F."/>
            <person name="Stenlid J."/>
            <person name="Sun H."/>
            <person name="Sun S."/>
            <person name="Syed K."/>
            <person name="Tsang A."/>
            <person name="Wiebenga A."/>
            <person name="Young D."/>
            <person name="Pisabarro A."/>
            <person name="Eastwood D.C."/>
            <person name="Martin F."/>
            <person name="Cullen D."/>
            <person name="Grigoriev I.V."/>
            <person name="Hibbett D.S."/>
        </authorList>
    </citation>
    <scope>NUCLEOTIDE SEQUENCE [LARGE SCALE GENOMIC DNA]</scope>
    <source>
        <strain evidence="16 17">DJM-731 SS1</strain>
    </source>
</reference>
<gene>
    <name evidence="16" type="ORF">DACRYDRAFT_21066</name>
</gene>
<dbReference type="Pfam" id="PF01180">
    <property type="entry name" value="DHO_dh"/>
    <property type="match status" value="1"/>
</dbReference>
<keyword evidence="8" id="KW-0288">FMN</keyword>
<evidence type="ECO:0000259" key="15">
    <source>
        <dbReference type="Pfam" id="PF01180"/>
    </source>
</evidence>
<dbReference type="Proteomes" id="UP000030653">
    <property type="component" value="Unassembled WGS sequence"/>
</dbReference>
<dbReference type="InterPro" id="IPR005719">
    <property type="entry name" value="Dihydroorotate_DH_2"/>
</dbReference>
<dbReference type="InterPro" id="IPR050074">
    <property type="entry name" value="DHO_dehydrogenase"/>
</dbReference>
<evidence type="ECO:0000256" key="11">
    <source>
        <dbReference type="ARBA" id="ARBA00031623"/>
    </source>
</evidence>
<evidence type="ECO:0000256" key="2">
    <source>
        <dbReference type="ARBA" id="ARBA00004370"/>
    </source>
</evidence>
<comment type="subcellular location">
    <subcellularLocation>
        <location evidence="2">Membrane</location>
    </subcellularLocation>
</comment>
<comment type="catalytic activity">
    <reaction evidence="12">
        <text>(S)-dihydroorotate + a quinone = orotate + a quinol</text>
        <dbReference type="Rhea" id="RHEA:30187"/>
        <dbReference type="ChEBI" id="CHEBI:24646"/>
        <dbReference type="ChEBI" id="CHEBI:30839"/>
        <dbReference type="ChEBI" id="CHEBI:30864"/>
        <dbReference type="ChEBI" id="CHEBI:132124"/>
        <dbReference type="EC" id="1.3.5.2"/>
    </reaction>
</comment>
<dbReference type="Gene3D" id="3.20.20.70">
    <property type="entry name" value="Aldolase class I"/>
    <property type="match status" value="1"/>
</dbReference>
<comment type="pathway">
    <text evidence="3">Pyrimidine metabolism; UMP biosynthesis via de novo pathway; orotate from (S)-dihydroorotate (quinone route): step 1/1.</text>
</comment>
<sequence length="518" mass="55842">MLRAALRRPLLSSHIHVRSANTTACSSSSPLSYVYGTLLLAGAGVFAAYYVDSRAAVHKYVAMPLVRACVDGETAHKLAVKMLATGLMPRDVKQDDELLECELWDLPLSNPLGIAAGLDKDAEAVDGLYDLGFGYVEVGSVTPEPQPGNPQPRFFRLPADRAIINRYGFNSAGHALVLLRLRTRLRNWPEVANHAQRQGRVLAVNLGKNKSSSPDSIDDYLMGVRAFGSVADVLVVNVSSPNTPGLRSLQARGMLEELLSEVVRERDALPLMGEKPRVVVKLAPDLTKAEIEDVAAAVRATKVDGVIMGNTTVQRPDGLKSPQTLVQETGGLSGQPLKPITIEAFKTLRSLLPASIPLIACGGISSGADALEYAKLGAATIQLYTAFGYDGVGTPREIKDELTELLRKEGKSWREVSREAVAQLAWKDDAESAMERLKQEAENALENLKEISTQIALGDDLAPNWIDPVLENAPPPTIPTPEPPTSVPANEQSPNVVDVLVITPDSTSKEEMDNKSVK</sequence>
<evidence type="ECO:0000256" key="14">
    <source>
        <dbReference type="SAM" id="MobiDB-lite"/>
    </source>
</evidence>
<evidence type="ECO:0000256" key="3">
    <source>
        <dbReference type="ARBA" id="ARBA00005161"/>
    </source>
</evidence>
<dbReference type="UniPathway" id="UPA00070">
    <property type="reaction ID" value="UER00946"/>
</dbReference>
<protein>
    <recommendedName>
        <fullName evidence="6">Dihydroorotate dehydrogenase (quinone), mitochondrial</fullName>
        <ecNumber evidence="5">1.3.5.2</ecNumber>
    </recommendedName>
    <alternativeName>
        <fullName evidence="11">Dihydroorotate oxidase</fullName>
    </alternativeName>
</protein>
<feature type="domain" description="Dihydroorotate dehydrogenase catalytic" evidence="15">
    <location>
        <begin position="99"/>
        <end position="406"/>
    </location>
</feature>
<evidence type="ECO:0000256" key="9">
    <source>
        <dbReference type="ARBA" id="ARBA00023002"/>
    </source>
</evidence>
<dbReference type="GO" id="GO:0006207">
    <property type="term" value="P:'de novo' pyrimidine nucleobase biosynthetic process"/>
    <property type="evidence" value="ECO:0007669"/>
    <property type="project" value="InterPro"/>
</dbReference>
<dbReference type="InterPro" id="IPR005720">
    <property type="entry name" value="Dihydroorotate_DH_cat"/>
</dbReference>
<evidence type="ECO:0000256" key="8">
    <source>
        <dbReference type="ARBA" id="ARBA00022643"/>
    </source>
</evidence>
<evidence type="ECO:0000313" key="17">
    <source>
        <dbReference type="Proteomes" id="UP000030653"/>
    </source>
</evidence>
<feature type="coiled-coil region" evidence="13">
    <location>
        <begin position="427"/>
        <end position="454"/>
    </location>
</feature>
<dbReference type="EMBL" id="JH795859">
    <property type="protein sequence ID" value="EJU03488.1"/>
    <property type="molecule type" value="Genomic_DNA"/>
</dbReference>
<dbReference type="CDD" id="cd04738">
    <property type="entry name" value="DHOD_2_like"/>
    <property type="match status" value="1"/>
</dbReference>
<feature type="compositionally biased region" description="Pro residues" evidence="14">
    <location>
        <begin position="473"/>
        <end position="486"/>
    </location>
</feature>
<proteinExistence type="inferred from homology"/>
<dbReference type="AlphaFoldDB" id="M5GEQ7"/>
<name>M5GEQ7_DACPD</name>
<keyword evidence="7" id="KW-0285">Flavoprotein</keyword>
<dbReference type="HOGENOM" id="CLU_013640_4_3_1"/>
<keyword evidence="13" id="KW-0175">Coiled coil</keyword>